<evidence type="ECO:0000313" key="1">
    <source>
        <dbReference type="EMBL" id="KAJ8895809.1"/>
    </source>
</evidence>
<reference evidence="1 2" key="1">
    <citation type="submission" date="2023-02" db="EMBL/GenBank/DDBJ databases">
        <title>LHISI_Scaffold_Assembly.</title>
        <authorList>
            <person name="Stuart O.P."/>
            <person name="Cleave R."/>
            <person name="Magrath M.J.L."/>
            <person name="Mikheyev A.S."/>
        </authorList>
    </citation>
    <scope>NUCLEOTIDE SEQUENCE [LARGE SCALE GENOMIC DNA]</scope>
    <source>
        <strain evidence="1">Daus_M_001</strain>
        <tissue evidence="1">Leg muscle</tissue>
    </source>
</reference>
<comment type="caution">
    <text evidence="1">The sequence shown here is derived from an EMBL/GenBank/DDBJ whole genome shotgun (WGS) entry which is preliminary data.</text>
</comment>
<dbReference type="Proteomes" id="UP001159363">
    <property type="component" value="Chromosome 1"/>
</dbReference>
<sequence length="257" mass="29412">MAESARTMLQAKNVENVGHTIGWSRRKHTLNNRQCCHNYTHDNSLSNRKFFLSRSNQYSSVCNQQNRLKFSRRKESSLVVQCRKAKVTRESFLDIRKTLRLTELVFLGEERKVVFSHKQDLPCRTIEQDEMQGVVPAINESDTTAKAIKDSELILENESNSTPSGGDEDKDFKGVDLLRETIAPVKNVIQNKCYLRNRSSLRKPQKLSICGTNFCASSEALTYQDAMKSGDTIWKKVIYSELQSIEENSTWTEVVPP</sequence>
<organism evidence="1 2">
    <name type="scientific">Dryococelus australis</name>
    <dbReference type="NCBI Taxonomy" id="614101"/>
    <lineage>
        <taxon>Eukaryota</taxon>
        <taxon>Metazoa</taxon>
        <taxon>Ecdysozoa</taxon>
        <taxon>Arthropoda</taxon>
        <taxon>Hexapoda</taxon>
        <taxon>Insecta</taxon>
        <taxon>Pterygota</taxon>
        <taxon>Neoptera</taxon>
        <taxon>Polyneoptera</taxon>
        <taxon>Phasmatodea</taxon>
        <taxon>Verophasmatodea</taxon>
        <taxon>Anareolatae</taxon>
        <taxon>Phasmatidae</taxon>
        <taxon>Eurycanthinae</taxon>
        <taxon>Dryococelus</taxon>
    </lineage>
</organism>
<keyword evidence="2" id="KW-1185">Reference proteome</keyword>
<accession>A0ABQ9IHW2</accession>
<name>A0ABQ9IHW2_9NEOP</name>
<evidence type="ECO:0000313" key="2">
    <source>
        <dbReference type="Proteomes" id="UP001159363"/>
    </source>
</evidence>
<gene>
    <name evidence="1" type="ORF">PR048_001147</name>
</gene>
<dbReference type="EMBL" id="JARBHB010000001">
    <property type="protein sequence ID" value="KAJ8895809.1"/>
    <property type="molecule type" value="Genomic_DNA"/>
</dbReference>
<protein>
    <submittedName>
        <fullName evidence="1">Uncharacterized protein</fullName>
    </submittedName>
</protein>
<proteinExistence type="predicted"/>